<reference evidence="2" key="1">
    <citation type="submission" date="2022-11" db="UniProtKB">
        <authorList>
            <consortium name="WormBaseParasite"/>
        </authorList>
    </citation>
    <scope>IDENTIFICATION</scope>
</reference>
<protein>
    <submittedName>
        <fullName evidence="2">Uncharacterized protein</fullName>
    </submittedName>
</protein>
<dbReference type="Proteomes" id="UP000887565">
    <property type="component" value="Unplaced"/>
</dbReference>
<evidence type="ECO:0000313" key="2">
    <source>
        <dbReference type="WBParaSite" id="nRc.2.0.1.t11074-RA"/>
    </source>
</evidence>
<proteinExistence type="predicted"/>
<dbReference type="WBParaSite" id="nRc.2.0.1.t11074-RA">
    <property type="protein sequence ID" value="nRc.2.0.1.t11074-RA"/>
    <property type="gene ID" value="nRc.2.0.1.g11074"/>
</dbReference>
<accession>A0A915IA70</accession>
<name>A0A915IA70_ROMCU</name>
<organism evidence="1 2">
    <name type="scientific">Romanomermis culicivorax</name>
    <name type="common">Nematode worm</name>
    <dbReference type="NCBI Taxonomy" id="13658"/>
    <lineage>
        <taxon>Eukaryota</taxon>
        <taxon>Metazoa</taxon>
        <taxon>Ecdysozoa</taxon>
        <taxon>Nematoda</taxon>
        <taxon>Enoplea</taxon>
        <taxon>Dorylaimia</taxon>
        <taxon>Mermithida</taxon>
        <taxon>Mermithoidea</taxon>
        <taxon>Mermithidae</taxon>
        <taxon>Romanomermis</taxon>
    </lineage>
</organism>
<dbReference type="AlphaFoldDB" id="A0A915IA70"/>
<evidence type="ECO:0000313" key="1">
    <source>
        <dbReference type="Proteomes" id="UP000887565"/>
    </source>
</evidence>
<sequence length="111" mass="13162">LEREFRSLPDLTDRVKINALHQLTSDDTLHLIGDKTDYDQHPFLQNLNSYVSILFHDKPEHKHDRLMIKNFYDRAPSRVQKELEKKIDSFTTITELAAFCHDLEEMIHNKS</sequence>
<keyword evidence="1" id="KW-1185">Reference proteome</keyword>